<accession>A0A2P2NQA6</accession>
<sequence>MRTCKRLSRSETPCPKILQ</sequence>
<evidence type="ECO:0000313" key="1">
    <source>
        <dbReference type="EMBL" id="MBX44669.1"/>
    </source>
</evidence>
<dbReference type="EMBL" id="GGEC01064185">
    <property type="protein sequence ID" value="MBX44669.1"/>
    <property type="molecule type" value="Transcribed_RNA"/>
</dbReference>
<name>A0A2P2NQA6_RHIMU</name>
<proteinExistence type="predicted"/>
<reference evidence="1" key="1">
    <citation type="submission" date="2018-02" db="EMBL/GenBank/DDBJ databases">
        <title>Rhizophora mucronata_Transcriptome.</title>
        <authorList>
            <person name="Meera S.P."/>
            <person name="Sreeshan A."/>
            <person name="Augustine A."/>
        </authorList>
    </citation>
    <scope>NUCLEOTIDE SEQUENCE</scope>
    <source>
        <tissue evidence="1">Leaf</tissue>
    </source>
</reference>
<organism evidence="1">
    <name type="scientific">Rhizophora mucronata</name>
    <name type="common">Asiatic mangrove</name>
    <dbReference type="NCBI Taxonomy" id="61149"/>
    <lineage>
        <taxon>Eukaryota</taxon>
        <taxon>Viridiplantae</taxon>
        <taxon>Streptophyta</taxon>
        <taxon>Embryophyta</taxon>
        <taxon>Tracheophyta</taxon>
        <taxon>Spermatophyta</taxon>
        <taxon>Magnoliopsida</taxon>
        <taxon>eudicotyledons</taxon>
        <taxon>Gunneridae</taxon>
        <taxon>Pentapetalae</taxon>
        <taxon>rosids</taxon>
        <taxon>fabids</taxon>
        <taxon>Malpighiales</taxon>
        <taxon>Rhizophoraceae</taxon>
        <taxon>Rhizophora</taxon>
    </lineage>
</organism>
<protein>
    <submittedName>
        <fullName evidence="1">Uncharacterized protein</fullName>
    </submittedName>
</protein>
<dbReference type="AlphaFoldDB" id="A0A2P2NQA6"/>